<feature type="domain" description="Reverse transcriptase" evidence="2">
    <location>
        <begin position="1"/>
        <end position="104"/>
    </location>
</feature>
<feature type="region of interest" description="Disordered" evidence="1">
    <location>
        <begin position="1"/>
        <end position="24"/>
    </location>
</feature>
<name>A0A8D1E2V6_PIG</name>
<sequence length="187" mass="21888">MSDFATTFQHSSGSPSHSNQRSKEEVKLSIFADDMILHLENPKDSTRKLLELIHEFGKVAGYKISTKKSIAFPYTNNEKAEKEIRKEIPFTIASKRIKYLGVNLPKETKDLYSENYKPLMKGIKDDTKRWKDIPCSWNGRVNTIKMTILPKAIYRFNAIPIKLPRTFFTELEQNILKFVWKHKRPRI</sequence>
<dbReference type="Pfam" id="PF00078">
    <property type="entry name" value="RVT_1"/>
    <property type="match status" value="1"/>
</dbReference>
<dbReference type="PANTHER" id="PTHR19446">
    <property type="entry name" value="REVERSE TRANSCRIPTASES"/>
    <property type="match status" value="1"/>
</dbReference>
<evidence type="ECO:0000259" key="2">
    <source>
        <dbReference type="PROSITE" id="PS50878"/>
    </source>
</evidence>
<feature type="compositionally biased region" description="Polar residues" evidence="1">
    <location>
        <begin position="1"/>
        <end position="19"/>
    </location>
</feature>
<dbReference type="AlphaFoldDB" id="A0A8D1E2V6"/>
<reference evidence="3" key="1">
    <citation type="submission" date="2025-08" db="UniProtKB">
        <authorList>
            <consortium name="Ensembl"/>
        </authorList>
    </citation>
    <scope>IDENTIFICATION</scope>
</reference>
<dbReference type="InterPro" id="IPR000477">
    <property type="entry name" value="RT_dom"/>
</dbReference>
<accession>A0A8D1E2V6</accession>
<evidence type="ECO:0000313" key="4">
    <source>
        <dbReference type="Proteomes" id="UP000694722"/>
    </source>
</evidence>
<dbReference type="PROSITE" id="PS50878">
    <property type="entry name" value="RT_POL"/>
    <property type="match status" value="1"/>
</dbReference>
<dbReference type="Ensembl" id="ENSSSCT00040038338.1">
    <property type="protein sequence ID" value="ENSSSCP00040016007.1"/>
    <property type="gene ID" value="ENSSSCG00040028593.1"/>
</dbReference>
<dbReference type="Proteomes" id="UP000694722">
    <property type="component" value="Unplaced"/>
</dbReference>
<evidence type="ECO:0000256" key="1">
    <source>
        <dbReference type="SAM" id="MobiDB-lite"/>
    </source>
</evidence>
<organism evidence="3 4">
    <name type="scientific">Sus scrofa</name>
    <name type="common">Pig</name>
    <dbReference type="NCBI Taxonomy" id="9823"/>
    <lineage>
        <taxon>Eukaryota</taxon>
        <taxon>Metazoa</taxon>
        <taxon>Chordata</taxon>
        <taxon>Craniata</taxon>
        <taxon>Vertebrata</taxon>
        <taxon>Euteleostomi</taxon>
        <taxon>Mammalia</taxon>
        <taxon>Eutheria</taxon>
        <taxon>Laurasiatheria</taxon>
        <taxon>Artiodactyla</taxon>
        <taxon>Suina</taxon>
        <taxon>Suidae</taxon>
        <taxon>Sus</taxon>
    </lineage>
</organism>
<protein>
    <recommendedName>
        <fullName evidence="2">Reverse transcriptase domain-containing protein</fullName>
    </recommendedName>
</protein>
<proteinExistence type="predicted"/>
<evidence type="ECO:0000313" key="3">
    <source>
        <dbReference type="Ensembl" id="ENSSSCP00040016007.1"/>
    </source>
</evidence>